<keyword evidence="3" id="KW-0433">Leucine-rich repeat</keyword>
<name>F0WRK0_9STRA</name>
<dbReference type="HOGENOM" id="CLU_026827_0_0_1"/>
<evidence type="ECO:0000256" key="5">
    <source>
        <dbReference type="ARBA" id="ARBA00022846"/>
    </source>
</evidence>
<proteinExistence type="inferred from homology"/>
<evidence type="ECO:0000256" key="3">
    <source>
        <dbReference type="ARBA" id="ARBA00022614"/>
    </source>
</evidence>
<dbReference type="InterPro" id="IPR001611">
    <property type="entry name" value="Leu-rich_rpt"/>
</dbReference>
<keyword evidence="9" id="KW-0966">Cell projection</keyword>
<organism evidence="12">
    <name type="scientific">Albugo laibachii Nc14</name>
    <dbReference type="NCBI Taxonomy" id="890382"/>
    <lineage>
        <taxon>Eukaryota</taxon>
        <taxon>Sar</taxon>
        <taxon>Stramenopiles</taxon>
        <taxon>Oomycota</taxon>
        <taxon>Peronosporomycetes</taxon>
        <taxon>Albuginales</taxon>
        <taxon>Albuginaceae</taxon>
        <taxon>Albugo</taxon>
    </lineage>
</organism>
<dbReference type="GO" id="GO:0005929">
    <property type="term" value="C:cilium"/>
    <property type="evidence" value="ECO:0007669"/>
    <property type="project" value="TreeGrafter"/>
</dbReference>
<keyword evidence="8" id="KW-0206">Cytoskeleton</keyword>
<dbReference type="PANTHER" id="PTHR45973:SF12">
    <property type="entry name" value="DYNEIN REGULATORY COMPLEX SUBUNIT 3"/>
    <property type="match status" value="1"/>
</dbReference>
<gene>
    <name evidence="12" type="primary">AlNc14C215G9000</name>
    <name evidence="12" type="ORF">ALNC14_101070</name>
</gene>
<dbReference type="SUPFAM" id="SSF52075">
    <property type="entry name" value="Outer arm dynein light chain 1"/>
    <property type="match status" value="1"/>
</dbReference>
<dbReference type="Gene3D" id="3.80.10.10">
    <property type="entry name" value="Ribonuclease Inhibitor"/>
    <property type="match status" value="2"/>
</dbReference>
<dbReference type="EMBL" id="FR824260">
    <property type="protein sequence ID" value="CCA23963.1"/>
    <property type="molecule type" value="Genomic_DNA"/>
</dbReference>
<evidence type="ECO:0000256" key="11">
    <source>
        <dbReference type="ARBA" id="ARBA00040950"/>
    </source>
</evidence>
<keyword evidence="5" id="KW-0282">Flagellum</keyword>
<keyword evidence="7" id="KW-0969">Cilium</keyword>
<evidence type="ECO:0000256" key="10">
    <source>
        <dbReference type="ARBA" id="ARBA00038378"/>
    </source>
</evidence>
<keyword evidence="2" id="KW-0963">Cytoplasm</keyword>
<dbReference type="InterPro" id="IPR032675">
    <property type="entry name" value="LRR_dom_sf"/>
</dbReference>
<dbReference type="PROSITE" id="PS51450">
    <property type="entry name" value="LRR"/>
    <property type="match status" value="3"/>
</dbReference>
<comment type="similarity">
    <text evidence="10">Belongs to the DRC3 family.</text>
</comment>
<dbReference type="SMART" id="SM00365">
    <property type="entry name" value="LRR_SD22"/>
    <property type="match status" value="4"/>
</dbReference>
<comment type="subcellular location">
    <subcellularLocation>
        <location evidence="1">Cytoplasm</location>
        <location evidence="1">Cytoskeleton</location>
        <location evidence="1">Flagellum axoneme</location>
    </subcellularLocation>
</comment>
<evidence type="ECO:0000256" key="7">
    <source>
        <dbReference type="ARBA" id="ARBA00023069"/>
    </source>
</evidence>
<evidence type="ECO:0000256" key="6">
    <source>
        <dbReference type="ARBA" id="ARBA00023054"/>
    </source>
</evidence>
<reference evidence="12" key="2">
    <citation type="submission" date="2011-02" db="EMBL/GenBank/DDBJ databases">
        <authorList>
            <person name="MacLean D."/>
        </authorList>
    </citation>
    <scope>NUCLEOTIDE SEQUENCE</scope>
</reference>
<evidence type="ECO:0000256" key="4">
    <source>
        <dbReference type="ARBA" id="ARBA00022737"/>
    </source>
</evidence>
<sequence>MHRLGVRNQEIAVIHDELIQKLVLADADPVNSDAIHESLRKIDFDKLQSLSLSFQKITKIDNLDPFSSLIRLQVDNNIIQEISGIGHLTRLQWLDLSFNNITSIKGLETLVNLTDLSLFNNQITRLENLETLQKLQVLSIGNNALASTEGLLYLRCLDNLRVLNLTGNPLCQDPEYRPFVLAHLEKLQYLDYILIEDNEISQAREQYMDDLEEMREVKAIDEAARAREVEQQTYDVLLREANITILETLVSDMFKEDPEMNKLCALPGLRNLMDDFLDKAKVVTESVKLLLLEKHCQLSSRIQAFKTAIAQLTANAQQKSIASCDLYRSKVKQILKQTKNTIQVAQTPSSVVSSYQSKPLAASSPSDLQALIVAGFQDLQQAEKMIEGLHVELMGIESDIVETSQESLAALEIDVDAISGDVRTITSDHFRAIEEHENVFYDSVCQLAANLLERTTYEDAEDDDYLTEECHAILSERDALTSAINGSHDVRIGKLLAQEDLLREQNIAKNEDVMKTTREEEWSRNRSRVLEIINIKAKNLEQVAHLLEELKHLEDDFDG</sequence>
<evidence type="ECO:0000256" key="1">
    <source>
        <dbReference type="ARBA" id="ARBA00004611"/>
    </source>
</evidence>
<accession>F0WRK0</accession>
<reference evidence="12" key="1">
    <citation type="journal article" date="2011" name="PLoS Biol.">
        <title>Gene gain and loss during evolution of obligate parasitism in the white rust pathogen of Arabidopsis thaliana.</title>
        <authorList>
            <person name="Kemen E."/>
            <person name="Gardiner A."/>
            <person name="Schultz-Larsen T."/>
            <person name="Kemen A.C."/>
            <person name="Balmuth A.L."/>
            <person name="Robert-Seilaniantz A."/>
            <person name="Bailey K."/>
            <person name="Holub E."/>
            <person name="Studholme D.J."/>
            <person name="Maclean D."/>
            <person name="Jones J.D."/>
        </authorList>
    </citation>
    <scope>NUCLEOTIDE SEQUENCE</scope>
</reference>
<dbReference type="AlphaFoldDB" id="F0WRK0"/>
<evidence type="ECO:0000256" key="2">
    <source>
        <dbReference type="ARBA" id="ARBA00022490"/>
    </source>
</evidence>
<keyword evidence="4" id="KW-0677">Repeat</keyword>
<dbReference type="PANTHER" id="PTHR45973">
    <property type="entry name" value="PROTEIN PHOSPHATASE 1 REGULATORY SUBUNIT SDS22-RELATED"/>
    <property type="match status" value="1"/>
</dbReference>
<evidence type="ECO:0000256" key="9">
    <source>
        <dbReference type="ARBA" id="ARBA00023273"/>
    </source>
</evidence>
<dbReference type="Pfam" id="PF14580">
    <property type="entry name" value="LRR_9"/>
    <property type="match status" value="1"/>
</dbReference>
<keyword evidence="6" id="KW-0175">Coiled coil</keyword>
<evidence type="ECO:0000313" key="12">
    <source>
        <dbReference type="EMBL" id="CCA23963.1"/>
    </source>
</evidence>
<protein>
    <recommendedName>
        <fullName evidence="11">Dynein regulatory complex subunit 3</fullName>
    </recommendedName>
</protein>
<dbReference type="InterPro" id="IPR050576">
    <property type="entry name" value="Cilia_flagella_integrity"/>
</dbReference>
<evidence type="ECO:0000256" key="8">
    <source>
        <dbReference type="ARBA" id="ARBA00023212"/>
    </source>
</evidence>